<organism evidence="3 4">
    <name type="scientific">Pseudomonas fontis</name>
    <dbReference type="NCBI Taxonomy" id="2942633"/>
    <lineage>
        <taxon>Bacteria</taxon>
        <taxon>Pseudomonadati</taxon>
        <taxon>Pseudomonadota</taxon>
        <taxon>Gammaproteobacteria</taxon>
        <taxon>Pseudomonadales</taxon>
        <taxon>Pseudomonadaceae</taxon>
        <taxon>Pseudomonas</taxon>
    </lineage>
</organism>
<dbReference type="Pfam" id="PF12266">
    <property type="entry name" value="DUF3613"/>
    <property type="match status" value="1"/>
</dbReference>
<dbReference type="Proteomes" id="UP001148203">
    <property type="component" value="Unassembled WGS sequence"/>
</dbReference>
<feature type="compositionally biased region" description="Polar residues" evidence="1">
    <location>
        <begin position="39"/>
        <end position="51"/>
    </location>
</feature>
<gene>
    <name evidence="3" type="ORF">M5G11_25690</name>
</gene>
<evidence type="ECO:0000313" key="3">
    <source>
        <dbReference type="EMBL" id="MDD0993924.1"/>
    </source>
</evidence>
<evidence type="ECO:0000256" key="1">
    <source>
        <dbReference type="SAM" id="MobiDB-lite"/>
    </source>
</evidence>
<proteinExistence type="predicted"/>
<keyword evidence="2" id="KW-0732">Signal</keyword>
<comment type="caution">
    <text evidence="3">The sequence shown here is derived from an EMBL/GenBank/DDBJ whole genome shotgun (WGS) entry which is preliminary data.</text>
</comment>
<sequence length="84" mass="9566">MRIAVMLVALLPVVAQALEPGPSSKSQAQTEAWLRVQARNEQASPRPQTQTPKERDESMKRWMETYKYAIPAMFKWESMGASDK</sequence>
<dbReference type="InterPro" id="IPR022053">
    <property type="entry name" value="DUF3613"/>
</dbReference>
<dbReference type="EMBL" id="JAMDGY010000114">
    <property type="protein sequence ID" value="MDD0993924.1"/>
    <property type="molecule type" value="Genomic_DNA"/>
</dbReference>
<feature type="chain" id="PRO_5046036581" evidence="2">
    <location>
        <begin position="18"/>
        <end position="84"/>
    </location>
</feature>
<feature type="region of interest" description="Disordered" evidence="1">
    <location>
        <begin position="38"/>
        <end position="58"/>
    </location>
</feature>
<name>A0ABT5P0E3_9PSED</name>
<protein>
    <submittedName>
        <fullName evidence="3">DUF3613 domain-containing protein</fullName>
    </submittedName>
</protein>
<reference evidence="3 4" key="1">
    <citation type="submission" date="2022-05" db="EMBL/GenBank/DDBJ databases">
        <title>Novel Pseudomonas spp. Isolated from a Rainbow Trout Aquaculture Facility.</title>
        <authorList>
            <person name="Testerman T."/>
            <person name="Graf J."/>
        </authorList>
    </citation>
    <scope>NUCLEOTIDE SEQUENCE [LARGE SCALE GENOMIC DNA]</scope>
    <source>
        <strain evidence="3 4">ID681</strain>
    </source>
</reference>
<accession>A0ABT5P0E3</accession>
<evidence type="ECO:0000313" key="4">
    <source>
        <dbReference type="Proteomes" id="UP001148203"/>
    </source>
</evidence>
<dbReference type="RefSeq" id="WP_273914032.1">
    <property type="nucleotide sequence ID" value="NZ_JAMDGX010000129.1"/>
</dbReference>
<evidence type="ECO:0000256" key="2">
    <source>
        <dbReference type="SAM" id="SignalP"/>
    </source>
</evidence>
<keyword evidence="4" id="KW-1185">Reference proteome</keyword>
<feature type="signal peptide" evidence="2">
    <location>
        <begin position="1"/>
        <end position="17"/>
    </location>
</feature>